<dbReference type="UniPathway" id="UPA00538">
    <property type="reaction ID" value="UER00592"/>
</dbReference>
<dbReference type="GO" id="GO:0033819">
    <property type="term" value="F:lipoyl(octanoyl) transferase activity"/>
    <property type="evidence" value="ECO:0007669"/>
    <property type="project" value="UniProtKB-EC"/>
</dbReference>
<comment type="miscellaneous">
    <text evidence="6">In the reaction, the free carboxyl group of octanoic acid is attached via an amide linkage to the epsilon-amino group of a specific lysine residue of lipoyl domains of lipoate-dependent enzymes.</text>
</comment>
<keyword evidence="3 6" id="KW-0808">Transferase</keyword>
<feature type="active site" description="Acyl-thioester intermediate" evidence="6 8">
    <location>
        <position position="191"/>
    </location>
</feature>
<evidence type="ECO:0000256" key="7">
    <source>
        <dbReference type="PIRNR" id="PIRNR016262"/>
    </source>
</evidence>
<evidence type="ECO:0000256" key="10">
    <source>
        <dbReference type="PIRSR" id="PIRSR016262-3"/>
    </source>
</evidence>
<keyword evidence="14" id="KW-1185">Reference proteome</keyword>
<feature type="domain" description="BPL/LPL catalytic" evidence="12">
    <location>
        <begin position="54"/>
        <end position="229"/>
    </location>
</feature>
<dbReference type="SUPFAM" id="SSF55681">
    <property type="entry name" value="Class II aaRS and biotin synthetases"/>
    <property type="match status" value="1"/>
</dbReference>
<dbReference type="EMBL" id="RBXL01000001">
    <property type="protein sequence ID" value="RKT44180.1"/>
    <property type="molecule type" value="Genomic_DNA"/>
</dbReference>
<evidence type="ECO:0000256" key="2">
    <source>
        <dbReference type="ARBA" id="ARBA00022490"/>
    </source>
</evidence>
<feature type="binding site" evidence="6 9">
    <location>
        <begin position="160"/>
        <end position="162"/>
    </location>
    <ligand>
        <name>substrate</name>
    </ligand>
</feature>
<comment type="caution">
    <text evidence="13">The sequence shown here is derived from an EMBL/GenBank/DDBJ whole genome shotgun (WGS) entry which is preliminary data.</text>
</comment>
<evidence type="ECO:0000313" key="14">
    <source>
        <dbReference type="Proteomes" id="UP000274556"/>
    </source>
</evidence>
<keyword evidence="4 6" id="KW-0012">Acyltransferase</keyword>
<comment type="function">
    <text evidence="5 6 7">Catalyzes the transfer of endogenously produced octanoic acid from octanoyl-acyl-carrier-protein onto the lipoyl domains of lipoate-dependent enzymes. Lipoyl-ACP can also act as a substrate although octanoyl-ACP is likely to be the physiological substrate.</text>
</comment>
<evidence type="ECO:0000256" key="1">
    <source>
        <dbReference type="ARBA" id="ARBA00004821"/>
    </source>
</evidence>
<organism evidence="13 14">
    <name type="scientific">Thiocapsa rosea</name>
    <dbReference type="NCBI Taxonomy" id="69360"/>
    <lineage>
        <taxon>Bacteria</taxon>
        <taxon>Pseudomonadati</taxon>
        <taxon>Pseudomonadota</taxon>
        <taxon>Gammaproteobacteria</taxon>
        <taxon>Chromatiales</taxon>
        <taxon>Chromatiaceae</taxon>
        <taxon>Thiocapsa</taxon>
    </lineage>
</organism>
<feature type="binding site" evidence="6 9">
    <location>
        <begin position="93"/>
        <end position="100"/>
    </location>
    <ligand>
        <name>substrate</name>
    </ligand>
</feature>
<keyword evidence="2 6" id="KW-0963">Cytoplasm</keyword>
<sequence>MSPTQHENGALHSGGSLSAANDGSRPLLVRRLPGLRDYLPTLEGMREFTDLRGPDTPDELWLLEHPPVFTLGQAGREEHLLDPGPIPVIKVDRGGQVTYHGPGQLVVYILLDLRRAGLGVKRLVGLLEQAVIDLLATLEVAAERRADAPGVYVAGAKVASLGLRIRNGCSYHGLALNVSLDLDPFGRINPCGYPGLAVTRVSDLVPDVSMPEIEAGLVRLLAASLGMTATPRAV</sequence>
<comment type="subcellular location">
    <subcellularLocation>
        <location evidence="6">Cytoplasm</location>
    </subcellularLocation>
</comment>
<evidence type="ECO:0000256" key="3">
    <source>
        <dbReference type="ARBA" id="ARBA00022679"/>
    </source>
</evidence>
<dbReference type="PANTHER" id="PTHR10993:SF7">
    <property type="entry name" value="LIPOYLTRANSFERASE 2, MITOCHONDRIAL-RELATED"/>
    <property type="match status" value="1"/>
</dbReference>
<protein>
    <recommendedName>
        <fullName evidence="6 7">Octanoyltransferase</fullName>
        <ecNumber evidence="6 7">2.3.1.181</ecNumber>
    </recommendedName>
    <alternativeName>
        <fullName evidence="6">Lipoate-protein ligase B</fullName>
    </alternativeName>
    <alternativeName>
        <fullName evidence="6">Lipoyl/octanoyl transferase</fullName>
    </alternativeName>
    <alternativeName>
        <fullName evidence="6">Octanoyl-[acyl-carrier-protein]-protein N-octanoyltransferase</fullName>
    </alternativeName>
</protein>
<evidence type="ECO:0000259" key="12">
    <source>
        <dbReference type="PROSITE" id="PS51733"/>
    </source>
</evidence>
<dbReference type="Pfam" id="PF21948">
    <property type="entry name" value="LplA-B_cat"/>
    <property type="match status" value="1"/>
</dbReference>
<feature type="site" description="Lowers pKa of active site Cys" evidence="6 10">
    <location>
        <position position="157"/>
    </location>
</feature>
<dbReference type="Gene3D" id="3.30.930.10">
    <property type="entry name" value="Bira Bifunctional Protein, Domain 2"/>
    <property type="match status" value="1"/>
</dbReference>
<proteinExistence type="inferred from homology"/>
<evidence type="ECO:0000256" key="5">
    <source>
        <dbReference type="ARBA" id="ARBA00024732"/>
    </source>
</evidence>
<dbReference type="FunFam" id="3.30.930.10:FF:000020">
    <property type="entry name" value="Octanoyltransferase"/>
    <property type="match status" value="1"/>
</dbReference>
<dbReference type="GO" id="GO:0005737">
    <property type="term" value="C:cytoplasm"/>
    <property type="evidence" value="ECO:0007669"/>
    <property type="project" value="UniProtKB-SubCell"/>
</dbReference>
<feature type="binding site" evidence="6 9">
    <location>
        <begin position="173"/>
        <end position="175"/>
    </location>
    <ligand>
        <name>substrate</name>
    </ligand>
</feature>
<dbReference type="AlphaFoldDB" id="A0A495V662"/>
<evidence type="ECO:0000256" key="9">
    <source>
        <dbReference type="PIRSR" id="PIRSR016262-2"/>
    </source>
</evidence>
<dbReference type="InterPro" id="IPR045864">
    <property type="entry name" value="aa-tRNA-synth_II/BPL/LPL"/>
</dbReference>
<dbReference type="InterPro" id="IPR000544">
    <property type="entry name" value="Octanoyltransferase"/>
</dbReference>
<dbReference type="OrthoDB" id="9787061at2"/>
<dbReference type="PIRSF" id="PIRSF016262">
    <property type="entry name" value="LPLase"/>
    <property type="match status" value="1"/>
</dbReference>
<dbReference type="PROSITE" id="PS51733">
    <property type="entry name" value="BPL_LPL_CATALYTIC"/>
    <property type="match status" value="1"/>
</dbReference>
<dbReference type="NCBIfam" id="NF010922">
    <property type="entry name" value="PRK14342.1"/>
    <property type="match status" value="1"/>
</dbReference>
<dbReference type="GO" id="GO:0009249">
    <property type="term" value="P:protein lipoylation"/>
    <property type="evidence" value="ECO:0007669"/>
    <property type="project" value="InterPro"/>
</dbReference>
<evidence type="ECO:0000256" key="8">
    <source>
        <dbReference type="PIRSR" id="PIRSR016262-1"/>
    </source>
</evidence>
<evidence type="ECO:0000256" key="6">
    <source>
        <dbReference type="HAMAP-Rule" id="MF_00013"/>
    </source>
</evidence>
<gene>
    <name evidence="6" type="primary">lipB</name>
    <name evidence="13" type="ORF">BDD21_1557</name>
</gene>
<dbReference type="EC" id="2.3.1.181" evidence="6 7"/>
<dbReference type="HAMAP" id="MF_00013">
    <property type="entry name" value="LipB"/>
    <property type="match status" value="1"/>
</dbReference>
<comment type="similarity">
    <text evidence="6 7">Belongs to the LipB family.</text>
</comment>
<dbReference type="Proteomes" id="UP000274556">
    <property type="component" value="Unassembled WGS sequence"/>
</dbReference>
<dbReference type="InterPro" id="IPR020605">
    <property type="entry name" value="Octanoyltransferase_CS"/>
</dbReference>
<feature type="region of interest" description="Disordered" evidence="11">
    <location>
        <begin position="1"/>
        <end position="23"/>
    </location>
</feature>
<dbReference type="NCBIfam" id="TIGR00214">
    <property type="entry name" value="lipB"/>
    <property type="match status" value="1"/>
</dbReference>
<accession>A0A495V662</accession>
<reference evidence="13 14" key="1">
    <citation type="submission" date="2018-10" db="EMBL/GenBank/DDBJ databases">
        <title>Genomic Encyclopedia of Archaeal and Bacterial Type Strains, Phase II (KMG-II): from individual species to whole genera.</title>
        <authorList>
            <person name="Goeker M."/>
        </authorList>
    </citation>
    <scope>NUCLEOTIDE SEQUENCE [LARGE SCALE GENOMIC DNA]</scope>
    <source>
        <strain evidence="13 14">DSM 235</strain>
    </source>
</reference>
<evidence type="ECO:0000256" key="4">
    <source>
        <dbReference type="ARBA" id="ARBA00023315"/>
    </source>
</evidence>
<comment type="catalytic activity">
    <reaction evidence="6 7">
        <text>octanoyl-[ACP] + L-lysyl-[protein] = N(6)-octanoyl-L-lysyl-[protein] + holo-[ACP] + H(+)</text>
        <dbReference type="Rhea" id="RHEA:17665"/>
        <dbReference type="Rhea" id="RHEA-COMP:9636"/>
        <dbReference type="Rhea" id="RHEA-COMP:9685"/>
        <dbReference type="Rhea" id="RHEA-COMP:9752"/>
        <dbReference type="Rhea" id="RHEA-COMP:9928"/>
        <dbReference type="ChEBI" id="CHEBI:15378"/>
        <dbReference type="ChEBI" id="CHEBI:29969"/>
        <dbReference type="ChEBI" id="CHEBI:64479"/>
        <dbReference type="ChEBI" id="CHEBI:78463"/>
        <dbReference type="ChEBI" id="CHEBI:78809"/>
        <dbReference type="EC" id="2.3.1.181"/>
    </reaction>
</comment>
<comment type="pathway">
    <text evidence="1 6 7">Protein modification; protein lipoylation via endogenous pathway; protein N(6)-(lipoyl)lysine from octanoyl-[acyl-carrier-protein]: step 1/2.</text>
</comment>
<dbReference type="InterPro" id="IPR004143">
    <property type="entry name" value="BPL_LPL_catalytic"/>
</dbReference>
<dbReference type="PANTHER" id="PTHR10993">
    <property type="entry name" value="OCTANOYLTRANSFERASE"/>
    <property type="match status" value="1"/>
</dbReference>
<name>A0A495V662_9GAMM</name>
<dbReference type="CDD" id="cd16444">
    <property type="entry name" value="LipB"/>
    <property type="match status" value="1"/>
</dbReference>
<evidence type="ECO:0000313" key="13">
    <source>
        <dbReference type="EMBL" id="RKT44180.1"/>
    </source>
</evidence>
<dbReference type="PROSITE" id="PS01313">
    <property type="entry name" value="LIPB"/>
    <property type="match status" value="1"/>
</dbReference>
<evidence type="ECO:0000256" key="11">
    <source>
        <dbReference type="SAM" id="MobiDB-lite"/>
    </source>
</evidence>